<evidence type="ECO:0000313" key="4">
    <source>
        <dbReference type="EMBL" id="AXC15041.1"/>
    </source>
</evidence>
<dbReference type="EMBL" id="CP030840">
    <property type="protein sequence ID" value="AXC15041.1"/>
    <property type="molecule type" value="Genomic_DNA"/>
</dbReference>
<dbReference type="InterPro" id="IPR057708">
    <property type="entry name" value="DUF7948"/>
</dbReference>
<dbReference type="AlphaFoldDB" id="A0A2Z5G7K2"/>
<dbReference type="InterPro" id="IPR032109">
    <property type="entry name" value="Big_3_5"/>
</dbReference>
<dbReference type="Proteomes" id="UP000253606">
    <property type="component" value="Chromosome"/>
</dbReference>
<evidence type="ECO:0000259" key="2">
    <source>
        <dbReference type="Pfam" id="PF16640"/>
    </source>
</evidence>
<gene>
    <name evidence="4" type="ORF">ACPOL_5795</name>
</gene>
<feature type="domain" description="Bacterial Ig-like" evidence="2">
    <location>
        <begin position="739"/>
        <end position="821"/>
    </location>
</feature>
<dbReference type="InterPro" id="IPR052918">
    <property type="entry name" value="Motility_Chemotaxis_Reg"/>
</dbReference>
<dbReference type="RefSeq" id="WP_114209690.1">
    <property type="nucleotide sequence ID" value="NZ_CP030840.1"/>
</dbReference>
<dbReference type="InterPro" id="IPR013783">
    <property type="entry name" value="Ig-like_fold"/>
</dbReference>
<dbReference type="Pfam" id="PF16640">
    <property type="entry name" value="Big_3_5"/>
    <property type="match status" value="2"/>
</dbReference>
<organism evidence="4 5">
    <name type="scientific">Acidisarcina polymorpha</name>
    <dbReference type="NCBI Taxonomy" id="2211140"/>
    <lineage>
        <taxon>Bacteria</taxon>
        <taxon>Pseudomonadati</taxon>
        <taxon>Acidobacteriota</taxon>
        <taxon>Terriglobia</taxon>
        <taxon>Terriglobales</taxon>
        <taxon>Acidobacteriaceae</taxon>
        <taxon>Acidisarcina</taxon>
    </lineage>
</organism>
<feature type="domain" description="DUF7948" evidence="3">
    <location>
        <begin position="55"/>
        <end position="262"/>
    </location>
</feature>
<dbReference type="InterPro" id="IPR010620">
    <property type="entry name" value="SBBP_repeat"/>
</dbReference>
<dbReference type="InterPro" id="IPR059177">
    <property type="entry name" value="GH29D-like_dom"/>
</dbReference>
<dbReference type="PANTHER" id="PTHR35580:SF1">
    <property type="entry name" value="PHYTASE-LIKE DOMAIN-CONTAINING PROTEIN"/>
    <property type="match status" value="1"/>
</dbReference>
<dbReference type="SUPFAM" id="SSF63829">
    <property type="entry name" value="Calcium-dependent phosphotriesterase"/>
    <property type="match status" value="1"/>
</dbReference>
<dbReference type="KEGG" id="abas:ACPOL_5795"/>
<dbReference type="PANTHER" id="PTHR35580">
    <property type="entry name" value="CELL SURFACE GLYCOPROTEIN (S-LAYER PROTEIN)-LIKE PROTEIN"/>
    <property type="match status" value="1"/>
</dbReference>
<dbReference type="Pfam" id="PF13290">
    <property type="entry name" value="CHB_HEX_C_1"/>
    <property type="match status" value="1"/>
</dbReference>
<sequence>MKHILPCSLVVALSQAVVFGQLTLPSSPLSKPTPPPTASNSAATMASVGKLPLSFEANQGQTDPRTKFLSRGPGYSLYLTDTSSILAWTKVDGDQPVAKDLHTKTGILRMELVSPNRLLRVSGSDELPGKANYFTGSVAANWRVNIPTYAKVKYSGVYPGVDLVYYGNERQLEYDFVVAPRAEARPIRIHFAGVKSLRLTEGGDLMVGAPHGSIAFHRPVVYQMKNGQQQSVEGRFSLLARNTVGFRIGDYDHSRELVIDPVLAYSTGVPDFGPFLAIDSSGSAYTAAFNGSGILVYKINPAGTALAYSSYIGPASPSAIAVDPDGNAYVAGFNGQAGFPITPGAFQQSCKTKASPCVSGTITKLDPNGSALIFSSYLGGSGGGVDYDNPYNGSNSPDTPTTIAADKEGNAYVGGYAYSADFPVTPGAYQTTLSDCPGGCSNAFVTKINPAGTALAYSSYIGGSGGASVTSIAVDSSGSTYLAGSAGPAFPTTHGAFRTTATLNSGFVSKFNPSGSALVYSTYLGSLSGGGYDYNGLNGLAVDSSGSAYVTGSTSSTDWPVSSTAFQKVNHAASNNSYNMFVTKLNPAGSGLSYSTYLGGSGEPFNIYNNPTGDEANSIAVDSDGNASISGLAASSDFPVTSDAYQKKLASGYPYSIVATKLNSEGSALIYSTYFGGIRNILSNESSAVATDSLENLYFSGYGTGVPFTKDALQPYGTAFLAKFVFNGATTTTVSADVPSPYVGELVTFTAHVEPLSSGATPEETVTFLVDGTVAGNVSVLDGGYALFYSSTLTPGSHSIVASYEGEPGKYSASTGTLTETILDQVATPTFPRLGGTYSLPVPVKIDTATAGAAIHYTVNGSMPTASSPLYTGPVTVFGPTTTVKAIAVRSGNTNSAVGTAVYTILPHALPTTIAIRSLSNPSTLGQPVTFVATVKGESGPTPTGTVIFKHGAKTVGSAPLVDGVATFTIPNLTLLGHSITAAYTGSATNAASAIGLTQEVD</sequence>
<dbReference type="Gene3D" id="2.130.10.10">
    <property type="entry name" value="YVTN repeat-like/Quinoprotein amine dehydrogenase"/>
    <property type="match status" value="1"/>
</dbReference>
<evidence type="ECO:0000259" key="1">
    <source>
        <dbReference type="Pfam" id="PF13290"/>
    </source>
</evidence>
<dbReference type="InterPro" id="IPR015943">
    <property type="entry name" value="WD40/YVTN_repeat-like_dom_sf"/>
</dbReference>
<protein>
    <submittedName>
        <fullName evidence="4">Cell surface protein</fullName>
    </submittedName>
</protein>
<dbReference type="Gene3D" id="2.60.40.10">
    <property type="entry name" value="Immunoglobulins"/>
    <property type="match status" value="2"/>
</dbReference>
<feature type="domain" description="Bacterial Ig-like" evidence="2">
    <location>
        <begin position="920"/>
        <end position="999"/>
    </location>
</feature>
<name>A0A2Z5G7K2_9BACT</name>
<dbReference type="OrthoDB" id="127173at2"/>
<evidence type="ECO:0000313" key="5">
    <source>
        <dbReference type="Proteomes" id="UP000253606"/>
    </source>
</evidence>
<keyword evidence="5" id="KW-1185">Reference proteome</keyword>
<dbReference type="Pfam" id="PF25778">
    <property type="entry name" value="DUF7948"/>
    <property type="match status" value="1"/>
</dbReference>
<proteinExistence type="predicted"/>
<evidence type="ECO:0000259" key="3">
    <source>
        <dbReference type="Pfam" id="PF25778"/>
    </source>
</evidence>
<reference evidence="4 5" key="1">
    <citation type="journal article" date="2018" name="Front. Microbiol.">
        <title>Hydrolytic Capabilities as a Key to Environmental Success: Chitinolytic and Cellulolytic Acidobacteria From Acidic Sub-arctic Soils and Boreal Peatlands.</title>
        <authorList>
            <person name="Belova S.E."/>
            <person name="Ravin N.V."/>
            <person name="Pankratov T.A."/>
            <person name="Rakitin A.L."/>
            <person name="Ivanova A.A."/>
            <person name="Beletsky A.V."/>
            <person name="Mardanov A.V."/>
            <person name="Sinninghe Damste J.S."/>
            <person name="Dedysh S.N."/>
        </authorList>
    </citation>
    <scope>NUCLEOTIDE SEQUENCE [LARGE SCALE GENOMIC DNA]</scope>
    <source>
        <strain evidence="4 5">SBC82</strain>
    </source>
</reference>
<dbReference type="Pfam" id="PF06739">
    <property type="entry name" value="SBBP"/>
    <property type="match status" value="2"/>
</dbReference>
<accession>A0A2Z5G7K2</accession>
<feature type="domain" description="GH29D-like beta-sandwich" evidence="1">
    <location>
        <begin position="835"/>
        <end position="900"/>
    </location>
</feature>